<proteinExistence type="predicted"/>
<gene>
    <name evidence="1" type="ORF">C8261_00120</name>
</gene>
<dbReference type="EMBL" id="PZKC01000001">
    <property type="protein sequence ID" value="PTD97870.1"/>
    <property type="molecule type" value="Genomic_DNA"/>
</dbReference>
<comment type="caution">
    <text evidence="1">The sequence shown here is derived from an EMBL/GenBank/DDBJ whole genome shotgun (WGS) entry which is preliminary data.</text>
</comment>
<dbReference type="Proteomes" id="UP000241193">
    <property type="component" value="Unassembled WGS sequence"/>
</dbReference>
<evidence type="ECO:0000313" key="1">
    <source>
        <dbReference type="EMBL" id="PTD97870.1"/>
    </source>
</evidence>
<sequence>MADAKTDQQSERVHDDALAEHVAWLFRHAGDHDSARMLQALVLAHRRGVAEPGAADGSGEPQGGGA</sequence>
<evidence type="ECO:0000313" key="2">
    <source>
        <dbReference type="Proteomes" id="UP000241193"/>
    </source>
</evidence>
<reference evidence="1 2" key="2">
    <citation type="submission" date="2018-04" db="EMBL/GenBank/DDBJ databases">
        <title>Thauera lacus sp. nov., isolated from an saline lake in Inner Mongolia, China.</title>
        <authorList>
            <person name="Liang Q.-Y."/>
        </authorList>
    </citation>
    <scope>NUCLEOTIDE SEQUENCE [LARGE SCALE GENOMIC DNA]</scope>
    <source>
        <strain evidence="1 2">D20</strain>
    </source>
</reference>
<dbReference type="AlphaFoldDB" id="A0A2T4IJD6"/>
<protein>
    <submittedName>
        <fullName evidence="1">Uncharacterized protein</fullName>
    </submittedName>
</protein>
<organism evidence="1 2">
    <name type="scientific">Pseudothauera lacus</name>
    <dbReference type="NCBI Taxonomy" id="2136175"/>
    <lineage>
        <taxon>Bacteria</taxon>
        <taxon>Pseudomonadati</taxon>
        <taxon>Pseudomonadota</taxon>
        <taxon>Betaproteobacteria</taxon>
        <taxon>Rhodocyclales</taxon>
        <taxon>Zoogloeaceae</taxon>
        <taxon>Pseudothauera</taxon>
    </lineage>
</organism>
<dbReference type="RefSeq" id="WP_107491630.1">
    <property type="nucleotide sequence ID" value="NZ_PZKC01000001.1"/>
</dbReference>
<accession>A0A2T4IJD6</accession>
<keyword evidence="2" id="KW-1185">Reference proteome</keyword>
<reference evidence="1 2" key="1">
    <citation type="submission" date="2018-03" db="EMBL/GenBank/DDBJ databases">
        <authorList>
            <person name="Keele B.F."/>
        </authorList>
    </citation>
    <scope>NUCLEOTIDE SEQUENCE [LARGE SCALE GENOMIC DNA]</scope>
    <source>
        <strain evidence="1 2">D20</strain>
    </source>
</reference>
<name>A0A2T4IJD6_9RHOO</name>